<evidence type="ECO:0000313" key="3">
    <source>
        <dbReference type="EMBL" id="NYJ35122.1"/>
    </source>
</evidence>
<name>A0A7Z0EMZ5_9ACTN</name>
<comment type="caution">
    <text evidence="3">The sequence shown here is derived from an EMBL/GenBank/DDBJ whole genome shotgun (WGS) entry which is preliminary data.</text>
</comment>
<accession>A0A7Z0EMZ5</accession>
<dbReference type="EMBL" id="JACCFS010000001">
    <property type="protein sequence ID" value="NYJ35122.1"/>
    <property type="molecule type" value="Genomic_DNA"/>
</dbReference>
<dbReference type="Proteomes" id="UP000572051">
    <property type="component" value="Unassembled WGS sequence"/>
</dbReference>
<feature type="transmembrane region" description="Helical" evidence="2">
    <location>
        <begin position="43"/>
        <end position="64"/>
    </location>
</feature>
<feature type="transmembrane region" description="Helical" evidence="2">
    <location>
        <begin position="111"/>
        <end position="131"/>
    </location>
</feature>
<evidence type="ECO:0000313" key="4">
    <source>
        <dbReference type="Proteomes" id="UP000572051"/>
    </source>
</evidence>
<evidence type="ECO:0000256" key="2">
    <source>
        <dbReference type="SAM" id="Phobius"/>
    </source>
</evidence>
<feature type="transmembrane region" description="Helical" evidence="2">
    <location>
        <begin position="9"/>
        <end position="31"/>
    </location>
</feature>
<feature type="transmembrane region" description="Helical" evidence="2">
    <location>
        <begin position="71"/>
        <end position="91"/>
    </location>
</feature>
<keyword evidence="2" id="KW-1133">Transmembrane helix</keyword>
<evidence type="ECO:0000256" key="1">
    <source>
        <dbReference type="SAM" id="MobiDB-lite"/>
    </source>
</evidence>
<dbReference type="AlphaFoldDB" id="A0A7Z0EMZ5"/>
<keyword evidence="4" id="KW-1185">Reference proteome</keyword>
<dbReference type="PROSITE" id="PS51257">
    <property type="entry name" value="PROKAR_LIPOPROTEIN"/>
    <property type="match status" value="1"/>
</dbReference>
<feature type="region of interest" description="Disordered" evidence="1">
    <location>
        <begin position="140"/>
        <end position="165"/>
    </location>
</feature>
<protein>
    <submittedName>
        <fullName evidence="3">Uncharacterized protein</fullName>
    </submittedName>
</protein>
<proteinExistence type="predicted"/>
<gene>
    <name evidence="3" type="ORF">HNR10_003003</name>
</gene>
<reference evidence="3 4" key="1">
    <citation type="submission" date="2020-07" db="EMBL/GenBank/DDBJ databases">
        <title>Sequencing the genomes of 1000 actinobacteria strains.</title>
        <authorList>
            <person name="Klenk H.-P."/>
        </authorList>
    </citation>
    <scope>NUCLEOTIDE SEQUENCE [LARGE SCALE GENOMIC DNA]</scope>
    <source>
        <strain evidence="3 4">DSM 44442</strain>
    </source>
</reference>
<organism evidence="3 4">
    <name type="scientific">Nocardiopsis aegyptia</name>
    <dbReference type="NCBI Taxonomy" id="220378"/>
    <lineage>
        <taxon>Bacteria</taxon>
        <taxon>Bacillati</taxon>
        <taxon>Actinomycetota</taxon>
        <taxon>Actinomycetes</taxon>
        <taxon>Streptosporangiales</taxon>
        <taxon>Nocardiopsidaceae</taxon>
        <taxon>Nocardiopsis</taxon>
    </lineage>
</organism>
<dbReference type="RefSeq" id="WP_179824104.1">
    <property type="nucleotide sequence ID" value="NZ_JACCFS010000001.1"/>
</dbReference>
<sequence>MERTNPAPVVWATAVWATAVACGVVETVLAVAEMVSEGEAVPWAGLALRLAVYTAAALVVAAFARGHRWARAVLAVGLGAVGLGTLVVPIAAALPDGTGVLAAMGYEHGPLYLVVRVAHIASVVAALVLSFTPAAGRGFARGPGTRPSSVADRPRDGGNGRRAAR</sequence>
<keyword evidence="2" id="KW-0812">Transmembrane</keyword>
<keyword evidence="2" id="KW-0472">Membrane</keyword>